<name>A0A0C4Y8C0_9BURK</name>
<dbReference type="InterPro" id="IPR036527">
    <property type="entry name" value="SCP2_sterol-bd_dom_sf"/>
</dbReference>
<evidence type="ECO:0000256" key="2">
    <source>
        <dbReference type="ARBA" id="ARBA00022801"/>
    </source>
</evidence>
<proteinExistence type="inferred from homology"/>
<dbReference type="InterPro" id="IPR029229">
    <property type="entry name" value="Alkyl_sulf_C"/>
</dbReference>
<dbReference type="GO" id="GO:0046872">
    <property type="term" value="F:metal ion binding"/>
    <property type="evidence" value="ECO:0007669"/>
    <property type="project" value="UniProtKB-KW"/>
</dbReference>
<keyword evidence="1" id="KW-0479">Metal-binding</keyword>
<dbReference type="RefSeq" id="WP_043345957.1">
    <property type="nucleotide sequence ID" value="NZ_CP010536.1"/>
</dbReference>
<dbReference type="AlphaFoldDB" id="A0A0C4Y8C0"/>
<dbReference type="InterPro" id="IPR044097">
    <property type="entry name" value="Bds1/SdsA1_MBL-fold"/>
</dbReference>
<dbReference type="GO" id="GO:0046983">
    <property type="term" value="F:protein dimerization activity"/>
    <property type="evidence" value="ECO:0007669"/>
    <property type="project" value="InterPro"/>
</dbReference>
<dbReference type="InterPro" id="IPR052195">
    <property type="entry name" value="Bact_Alkyl/Aryl-Sulfatase"/>
</dbReference>
<dbReference type="Gene3D" id="1.25.40.880">
    <property type="entry name" value="Alkyl sulfatase, dimerisation domain"/>
    <property type="match status" value="1"/>
</dbReference>
<dbReference type="InterPro" id="IPR029228">
    <property type="entry name" value="Alkyl_sulf_dimr"/>
</dbReference>
<keyword evidence="3" id="KW-0862">Zinc</keyword>
<dbReference type="EMBL" id="CP010536">
    <property type="protein sequence ID" value="AJG19230.1"/>
    <property type="molecule type" value="Genomic_DNA"/>
</dbReference>
<evidence type="ECO:0000259" key="5">
    <source>
        <dbReference type="SMART" id="SM00849"/>
    </source>
</evidence>
<evidence type="ECO:0000313" key="6">
    <source>
        <dbReference type="EMBL" id="AJG19230.1"/>
    </source>
</evidence>
<dbReference type="Proteomes" id="UP000031843">
    <property type="component" value="Chromosome main"/>
</dbReference>
<evidence type="ECO:0000256" key="1">
    <source>
        <dbReference type="ARBA" id="ARBA00022723"/>
    </source>
</evidence>
<accession>A0A0C4Y8C0</accession>
<dbReference type="SMART" id="SM00849">
    <property type="entry name" value="Lactamase_B"/>
    <property type="match status" value="1"/>
</dbReference>
<dbReference type="InterPro" id="IPR036866">
    <property type="entry name" value="RibonucZ/Hydroxyglut_hydro"/>
</dbReference>
<dbReference type="SUPFAM" id="SSF55718">
    <property type="entry name" value="SCP-like"/>
    <property type="match status" value="1"/>
</dbReference>
<dbReference type="FunFam" id="3.60.15.30:FF:000001">
    <property type="entry name" value="Alkyl/aryl-sulfatase BDS1"/>
    <property type="match status" value="1"/>
</dbReference>
<reference evidence="6 7" key="1">
    <citation type="journal article" date="2015" name="Genome Announc.">
        <title>Complete Genome Sequence of Cupriavidus basilensis 4G11, Isolated from the Oak Ridge Field Research Center Site.</title>
        <authorList>
            <person name="Ray J."/>
            <person name="Waters R.J."/>
            <person name="Skerker J.M."/>
            <person name="Kuehl J.V."/>
            <person name="Price M.N."/>
            <person name="Huang J."/>
            <person name="Chakraborty R."/>
            <person name="Arkin A.P."/>
            <person name="Deutschbauer A."/>
        </authorList>
    </citation>
    <scope>NUCLEOTIDE SEQUENCE [LARGE SCALE GENOMIC DNA]</scope>
    <source>
        <strain evidence="6">4G11</strain>
    </source>
</reference>
<dbReference type="GO" id="GO:0018909">
    <property type="term" value="P:dodecyl sulfate metabolic process"/>
    <property type="evidence" value="ECO:0007669"/>
    <property type="project" value="InterPro"/>
</dbReference>
<gene>
    <name evidence="6" type="ORF">RR42_m1835</name>
</gene>
<dbReference type="KEGG" id="cbw:RR42_m1835"/>
<dbReference type="Pfam" id="PF14863">
    <property type="entry name" value="Alkyl_sulf_dimr"/>
    <property type="match status" value="1"/>
</dbReference>
<evidence type="ECO:0000313" key="7">
    <source>
        <dbReference type="Proteomes" id="UP000031843"/>
    </source>
</evidence>
<dbReference type="SUPFAM" id="SSF56281">
    <property type="entry name" value="Metallo-hydrolase/oxidoreductase"/>
    <property type="match status" value="1"/>
</dbReference>
<protein>
    <submittedName>
        <fullName evidence="6">Alkyl sulfatase</fullName>
        <ecNumber evidence="6">3.1.6.-</ecNumber>
    </submittedName>
</protein>
<dbReference type="OrthoDB" id="9815874at2"/>
<evidence type="ECO:0000256" key="4">
    <source>
        <dbReference type="ARBA" id="ARBA00033751"/>
    </source>
</evidence>
<dbReference type="EC" id="3.1.6.-" evidence="6"/>
<keyword evidence="2 6" id="KW-0378">Hydrolase</keyword>
<feature type="domain" description="Metallo-beta-lactamase" evidence="5">
    <location>
        <begin position="104"/>
        <end position="326"/>
    </location>
</feature>
<comment type="similarity">
    <text evidence="4">Belongs to the metallo-beta-lactamase superfamily. Type III sulfatase family.</text>
</comment>
<sequence>MPDNASCAHAATADFHRLLARELPEHDEQDWEDAQCGFVGTIPNAKVARANGHGVWNLEAYGFLDAAEAPDTVNPSLWRQARLNRIHGLFQVTPRIFQVRGFDIANITFIEGDTGVIALDALTCPETAAAALALYRAHRGNRTLHTVIYSHSHADHFGGVAGLVDEADVRAGRVQVIAPSGFMHHAIAENVIGGVAMARRAQFQFGHTLAKGPAAQVDAGLGKTLPMGRSTLIAPTRSIEAEHEIHVIDGLEIEFQLTPETEAPSEMHLFIPSEGALNLAENATHNLHNLCPLRGAKVRDALAWSKYLHRALRRYGPRTEVVLAQHHWPTWGAERARRFLSEQRDLYRVLHDQTVRLMSHGLKAGEIAEGLQLPEPLARRWHTRGYYGTVSHNVKAIVQHYLSWYDAHPANLHALPPVAAARKHLEYMGGIDAVMAKARADYERGEFRWVAEVLKHAVYAHPAHAEARELAARALEQMGFQAESATWRNAYLLAAREYREGPPQANPQGPPANALMGAMSNELLFDALAVRIHGQRAQGMACQIGWQFTDSGEHWVSTLSNCALSSLQVEAADVADAADMAGTPDVVIETSRDTLDAVLARRWTAAEAVAQGRLALRGDVSLLARFMGLLDQFSGSFPVVDAAPWPDR</sequence>
<dbReference type="CDD" id="cd07710">
    <property type="entry name" value="arylsulfatase_Sdsa1-like_MBL-fold"/>
    <property type="match status" value="1"/>
</dbReference>
<dbReference type="Gene3D" id="3.30.1050.10">
    <property type="entry name" value="SCP2 sterol-binding domain"/>
    <property type="match status" value="1"/>
</dbReference>
<keyword evidence="7" id="KW-1185">Reference proteome</keyword>
<dbReference type="STRING" id="68895.RR42_m1835"/>
<dbReference type="Pfam" id="PF14864">
    <property type="entry name" value="Alkyl_sulf_C"/>
    <property type="match status" value="1"/>
</dbReference>
<dbReference type="InterPro" id="IPR038536">
    <property type="entry name" value="Alkyl/aryl-sulf_dimr_sf"/>
</dbReference>
<dbReference type="InterPro" id="IPR001279">
    <property type="entry name" value="Metallo-B-lactamas"/>
</dbReference>
<evidence type="ECO:0000256" key="3">
    <source>
        <dbReference type="ARBA" id="ARBA00022833"/>
    </source>
</evidence>
<dbReference type="Pfam" id="PF00753">
    <property type="entry name" value="Lactamase_B"/>
    <property type="match status" value="1"/>
</dbReference>
<dbReference type="GO" id="GO:0018741">
    <property type="term" value="F:linear primary-alkylsulfatase activity"/>
    <property type="evidence" value="ECO:0007669"/>
    <property type="project" value="InterPro"/>
</dbReference>
<dbReference type="PANTHER" id="PTHR43223">
    <property type="entry name" value="ALKYL/ARYL-SULFATASE"/>
    <property type="match status" value="1"/>
</dbReference>
<organism evidence="6 7">
    <name type="scientific">Cupriavidus basilensis</name>
    <dbReference type="NCBI Taxonomy" id="68895"/>
    <lineage>
        <taxon>Bacteria</taxon>
        <taxon>Pseudomonadati</taxon>
        <taxon>Pseudomonadota</taxon>
        <taxon>Betaproteobacteria</taxon>
        <taxon>Burkholderiales</taxon>
        <taxon>Burkholderiaceae</taxon>
        <taxon>Cupriavidus</taxon>
    </lineage>
</organism>
<dbReference type="PANTHER" id="PTHR43223:SF1">
    <property type="entry name" value="ALKYL_ARYL-SULFATASE BDS1"/>
    <property type="match status" value="1"/>
</dbReference>
<dbReference type="Gene3D" id="3.60.15.30">
    <property type="entry name" value="Metallo-beta-lactamase domain"/>
    <property type="match status" value="1"/>
</dbReference>